<accession>A0ABW5JL33</accession>
<gene>
    <name evidence="2" type="ORF">ACFSVN_12865</name>
</gene>
<keyword evidence="3" id="KW-1185">Reference proteome</keyword>
<feature type="region of interest" description="Disordered" evidence="1">
    <location>
        <begin position="34"/>
        <end position="55"/>
    </location>
</feature>
<feature type="compositionally biased region" description="Polar residues" evidence="1">
    <location>
        <begin position="36"/>
        <end position="50"/>
    </location>
</feature>
<comment type="caution">
    <text evidence="2">The sequence shown here is derived from an EMBL/GenBank/DDBJ whole genome shotgun (WGS) entry which is preliminary data.</text>
</comment>
<evidence type="ECO:0000313" key="2">
    <source>
        <dbReference type="EMBL" id="MFD2533339.1"/>
    </source>
</evidence>
<dbReference type="PROSITE" id="PS51257">
    <property type="entry name" value="PROKAR_LIPOPROTEIN"/>
    <property type="match status" value="1"/>
</dbReference>
<sequence>MSKFYPSVIILLLFATVVSCTRNDAQREFEQEAYSAPNNYTETAPNNGDILNNDPDDWRTSPRFQGFITVKPPFPNPVATNQTILFELDVVSQGTVNGLLVYILFDNGDRRVIYEDFDALPQGLYDFQISAISLSPVEGSSVSARGLKRIYLFDLNNRMISYGDILVEDI</sequence>
<dbReference type="RefSeq" id="WP_390303456.1">
    <property type="nucleotide sequence ID" value="NZ_JBHULI010000025.1"/>
</dbReference>
<dbReference type="EMBL" id="JBHULI010000025">
    <property type="protein sequence ID" value="MFD2533339.1"/>
    <property type="molecule type" value="Genomic_DNA"/>
</dbReference>
<dbReference type="Proteomes" id="UP001597460">
    <property type="component" value="Unassembled WGS sequence"/>
</dbReference>
<evidence type="ECO:0000313" key="3">
    <source>
        <dbReference type="Proteomes" id="UP001597460"/>
    </source>
</evidence>
<evidence type="ECO:0000256" key="1">
    <source>
        <dbReference type="SAM" id="MobiDB-lite"/>
    </source>
</evidence>
<proteinExistence type="predicted"/>
<organism evidence="2 3">
    <name type="scientific">Gracilimonas halophila</name>
    <dbReference type="NCBI Taxonomy" id="1834464"/>
    <lineage>
        <taxon>Bacteria</taxon>
        <taxon>Pseudomonadati</taxon>
        <taxon>Balneolota</taxon>
        <taxon>Balneolia</taxon>
        <taxon>Balneolales</taxon>
        <taxon>Balneolaceae</taxon>
        <taxon>Gracilimonas</taxon>
    </lineage>
</organism>
<reference evidence="3" key="1">
    <citation type="journal article" date="2019" name="Int. J. Syst. Evol. Microbiol.">
        <title>The Global Catalogue of Microorganisms (GCM) 10K type strain sequencing project: providing services to taxonomists for standard genome sequencing and annotation.</title>
        <authorList>
            <consortium name="The Broad Institute Genomics Platform"/>
            <consortium name="The Broad Institute Genome Sequencing Center for Infectious Disease"/>
            <person name="Wu L."/>
            <person name="Ma J."/>
        </authorList>
    </citation>
    <scope>NUCLEOTIDE SEQUENCE [LARGE SCALE GENOMIC DNA]</scope>
    <source>
        <strain evidence="3">KCTC 52042</strain>
    </source>
</reference>
<protein>
    <submittedName>
        <fullName evidence="2">Uncharacterized protein</fullName>
    </submittedName>
</protein>
<name>A0ABW5JL33_9BACT</name>